<evidence type="ECO:0000313" key="3">
    <source>
        <dbReference type="Proteomes" id="UP000054321"/>
    </source>
</evidence>
<name>A0A0C3CX71_OIDMZ</name>
<evidence type="ECO:0000313" key="2">
    <source>
        <dbReference type="EMBL" id="KIN03589.1"/>
    </source>
</evidence>
<reference evidence="2 3" key="1">
    <citation type="submission" date="2014-04" db="EMBL/GenBank/DDBJ databases">
        <authorList>
            <consortium name="DOE Joint Genome Institute"/>
            <person name="Kuo A."/>
            <person name="Martino E."/>
            <person name="Perotto S."/>
            <person name="Kohler A."/>
            <person name="Nagy L.G."/>
            <person name="Floudas D."/>
            <person name="Copeland A."/>
            <person name="Barry K.W."/>
            <person name="Cichocki N."/>
            <person name="Veneault-Fourrey C."/>
            <person name="LaButti K."/>
            <person name="Lindquist E.A."/>
            <person name="Lipzen A."/>
            <person name="Lundell T."/>
            <person name="Morin E."/>
            <person name="Murat C."/>
            <person name="Sun H."/>
            <person name="Tunlid A."/>
            <person name="Henrissat B."/>
            <person name="Grigoriev I.V."/>
            <person name="Hibbett D.S."/>
            <person name="Martin F."/>
            <person name="Nordberg H.P."/>
            <person name="Cantor M.N."/>
            <person name="Hua S.X."/>
        </authorList>
    </citation>
    <scope>NUCLEOTIDE SEQUENCE [LARGE SCALE GENOMIC DNA]</scope>
    <source>
        <strain evidence="2 3">Zn</strain>
    </source>
</reference>
<reference evidence="3" key="2">
    <citation type="submission" date="2015-01" db="EMBL/GenBank/DDBJ databases">
        <title>Evolutionary Origins and Diversification of the Mycorrhizal Mutualists.</title>
        <authorList>
            <consortium name="DOE Joint Genome Institute"/>
            <consortium name="Mycorrhizal Genomics Consortium"/>
            <person name="Kohler A."/>
            <person name="Kuo A."/>
            <person name="Nagy L.G."/>
            <person name="Floudas D."/>
            <person name="Copeland A."/>
            <person name="Barry K.W."/>
            <person name="Cichocki N."/>
            <person name="Veneault-Fourrey C."/>
            <person name="LaButti K."/>
            <person name="Lindquist E.A."/>
            <person name="Lipzen A."/>
            <person name="Lundell T."/>
            <person name="Morin E."/>
            <person name="Murat C."/>
            <person name="Riley R."/>
            <person name="Ohm R."/>
            <person name="Sun H."/>
            <person name="Tunlid A."/>
            <person name="Henrissat B."/>
            <person name="Grigoriev I.V."/>
            <person name="Hibbett D.S."/>
            <person name="Martin F."/>
        </authorList>
    </citation>
    <scope>NUCLEOTIDE SEQUENCE [LARGE SCALE GENOMIC DNA]</scope>
    <source>
        <strain evidence="3">Zn</strain>
    </source>
</reference>
<dbReference type="HOGENOM" id="CLU_2278273_0_0_1"/>
<organism evidence="2 3">
    <name type="scientific">Oidiodendron maius (strain Zn)</name>
    <dbReference type="NCBI Taxonomy" id="913774"/>
    <lineage>
        <taxon>Eukaryota</taxon>
        <taxon>Fungi</taxon>
        <taxon>Dikarya</taxon>
        <taxon>Ascomycota</taxon>
        <taxon>Pezizomycotina</taxon>
        <taxon>Leotiomycetes</taxon>
        <taxon>Leotiomycetes incertae sedis</taxon>
        <taxon>Myxotrichaceae</taxon>
        <taxon>Oidiodendron</taxon>
    </lineage>
</organism>
<protein>
    <recommendedName>
        <fullName evidence="4">Protein kinase domain-containing protein</fullName>
    </recommendedName>
</protein>
<gene>
    <name evidence="2" type="ORF">OIDMADRAFT_26271</name>
</gene>
<evidence type="ECO:0000256" key="1">
    <source>
        <dbReference type="SAM" id="MobiDB-lite"/>
    </source>
</evidence>
<feature type="region of interest" description="Disordered" evidence="1">
    <location>
        <begin position="80"/>
        <end position="102"/>
    </location>
</feature>
<dbReference type="Proteomes" id="UP000054321">
    <property type="component" value="Unassembled WGS sequence"/>
</dbReference>
<dbReference type="EMBL" id="KN832873">
    <property type="protein sequence ID" value="KIN03589.1"/>
    <property type="molecule type" value="Genomic_DNA"/>
</dbReference>
<proteinExistence type="predicted"/>
<dbReference type="AlphaFoldDB" id="A0A0C3CX71"/>
<keyword evidence="3" id="KW-1185">Reference proteome</keyword>
<dbReference type="InParanoid" id="A0A0C3CX71"/>
<accession>A0A0C3CX71</accession>
<sequence>MQGAAGFITPPGQMRVVRMGVIENNLTAIPRPKTQHVMSWSGGQELRYLLAEVCDGSLLSAWLIKKVGNTPAVGRWLPLIGPDRPTSPPQPGATQPPRILGS</sequence>
<evidence type="ECO:0008006" key="4">
    <source>
        <dbReference type="Google" id="ProtNLM"/>
    </source>
</evidence>